<feature type="transmembrane region" description="Helical" evidence="1">
    <location>
        <begin position="131"/>
        <end position="151"/>
    </location>
</feature>
<dbReference type="Proteomes" id="UP000001692">
    <property type="component" value="Chromosome 2"/>
</dbReference>
<evidence type="ECO:0000313" key="3">
    <source>
        <dbReference type="EMBL" id="CAQ72427.1"/>
    </source>
</evidence>
<dbReference type="HAMAP" id="MF_02062">
    <property type="entry name" value="GltS"/>
    <property type="match status" value="1"/>
</dbReference>
<comment type="subcellular location">
    <subcellularLocation>
        <location evidence="1">Cell inner membrane</location>
        <topology evidence="1">Multi-pass membrane protein</topology>
    </subcellularLocation>
</comment>
<feature type="transmembrane region" description="Helical" evidence="1">
    <location>
        <begin position="100"/>
        <end position="119"/>
    </location>
</feature>
<dbReference type="PANTHER" id="PTHR36178:SF1">
    <property type="entry name" value="SODIUM_GLUTAMATE SYMPORTER"/>
    <property type="match status" value="1"/>
</dbReference>
<dbReference type="KEGG" id="cti:RALTA_B1844"/>
<keyword evidence="1" id="KW-1003">Cell membrane</keyword>
<comment type="similarity">
    <text evidence="1">Belongs to the glutamate:Na(+) symporter (ESS) (TC 2.A.27) family.</text>
</comment>
<keyword evidence="1" id="KW-0769">Symport</keyword>
<reference evidence="3 4" key="1">
    <citation type="journal article" date="2008" name="Genome Res.">
        <title>Genome sequence of the beta-rhizobium Cupriavidus taiwanensis and comparative genomics of rhizobia.</title>
        <authorList>
            <person name="Amadou C."/>
            <person name="Pascal G."/>
            <person name="Mangenot S."/>
            <person name="Glew M."/>
            <person name="Bontemps C."/>
            <person name="Capela D."/>
            <person name="Carrere S."/>
            <person name="Cruveiller S."/>
            <person name="Dossat C."/>
            <person name="Lajus A."/>
            <person name="Marchetti M."/>
            <person name="Poinsot V."/>
            <person name="Rouy Z."/>
            <person name="Servin B."/>
            <person name="Saad M."/>
            <person name="Schenowitz C."/>
            <person name="Barbe V."/>
            <person name="Batut J."/>
            <person name="Medigue C."/>
            <person name="Masson-Boivin C."/>
        </authorList>
    </citation>
    <scope>NUCLEOTIDE SEQUENCE [LARGE SCALE GENOMIC DNA]</scope>
    <source>
        <strain evidence="4">DSM 17343 / BCRC 17206 / CCUG 44338 / CIP 107171 / LMG 19424 / R1</strain>
    </source>
</reference>
<dbReference type="AlphaFoldDB" id="B3RC02"/>
<gene>
    <name evidence="1 3" type="primary">gltS</name>
    <name evidence="3" type="ordered locus">RALTA_B1844</name>
</gene>
<keyword evidence="1" id="KW-0915">Sodium</keyword>
<keyword evidence="1" id="KW-1133">Transmembrane helix</keyword>
<evidence type="ECO:0000256" key="2">
    <source>
        <dbReference type="NCBIfam" id="TIGR00210"/>
    </source>
</evidence>
<feature type="transmembrane region" description="Helical" evidence="1">
    <location>
        <begin position="379"/>
        <end position="402"/>
    </location>
</feature>
<dbReference type="EMBL" id="CU633750">
    <property type="protein sequence ID" value="CAQ72427.1"/>
    <property type="molecule type" value="Genomic_DNA"/>
</dbReference>
<evidence type="ECO:0000256" key="1">
    <source>
        <dbReference type="HAMAP-Rule" id="MF_02062"/>
    </source>
</evidence>
<keyword evidence="4" id="KW-1185">Reference proteome</keyword>
<evidence type="ECO:0000313" key="4">
    <source>
        <dbReference type="Proteomes" id="UP000001692"/>
    </source>
</evidence>
<name>B3RC02_CUPTR</name>
<feature type="transmembrane region" description="Helical" evidence="1">
    <location>
        <begin position="245"/>
        <end position="266"/>
    </location>
</feature>
<keyword evidence="1" id="KW-0406">Ion transport</keyword>
<protein>
    <recommendedName>
        <fullName evidence="1 2">Sodium/glutamate symporter</fullName>
    </recommendedName>
</protein>
<feature type="transmembrane region" description="Helical" evidence="1">
    <location>
        <begin position="338"/>
        <end position="359"/>
    </location>
</feature>
<keyword evidence="1" id="KW-0472">Membrane</keyword>
<keyword evidence="1" id="KW-0812">Transmembrane</keyword>
<dbReference type="eggNOG" id="COG0786">
    <property type="taxonomic scope" value="Bacteria"/>
</dbReference>
<feature type="transmembrane region" description="Helical" evidence="1">
    <location>
        <begin position="171"/>
        <end position="191"/>
    </location>
</feature>
<organism evidence="3 4">
    <name type="scientific">Cupriavidus taiwanensis (strain DSM 17343 / BCRC 17206 / CCUG 44338 / CIP 107171 / LMG 19424 / R1)</name>
    <name type="common">Ralstonia taiwanensis (strain LMG 19424)</name>
    <dbReference type="NCBI Taxonomy" id="977880"/>
    <lineage>
        <taxon>Bacteria</taxon>
        <taxon>Pseudomonadati</taxon>
        <taxon>Pseudomonadota</taxon>
        <taxon>Betaproteobacteria</taxon>
        <taxon>Burkholderiales</taxon>
        <taxon>Burkholderiaceae</taxon>
        <taxon>Cupriavidus</taxon>
    </lineage>
</organism>
<feature type="transmembrane region" description="Helical" evidence="1">
    <location>
        <begin position="212"/>
        <end position="239"/>
    </location>
</feature>
<keyword evidence="1" id="KW-0029">Amino-acid transport</keyword>
<proteinExistence type="inferred from homology"/>
<dbReference type="GO" id="GO:0015813">
    <property type="term" value="P:L-glutamate transmembrane transport"/>
    <property type="evidence" value="ECO:0007669"/>
    <property type="project" value="UniProtKB-UniRule"/>
</dbReference>
<dbReference type="HOGENOM" id="CLU_040907_0_0_4"/>
<dbReference type="InterPro" id="IPR004445">
    <property type="entry name" value="GltS"/>
</dbReference>
<dbReference type="GO" id="GO:0015501">
    <property type="term" value="F:glutamate:sodium symporter activity"/>
    <property type="evidence" value="ECO:0007669"/>
    <property type="project" value="UniProtKB-UniRule"/>
</dbReference>
<feature type="transmembrane region" description="Helical" evidence="1">
    <location>
        <begin position="309"/>
        <end position="331"/>
    </location>
</feature>
<feature type="transmembrane region" description="Helical" evidence="1">
    <location>
        <begin position="76"/>
        <end position="94"/>
    </location>
</feature>
<keyword evidence="1" id="KW-0997">Cell inner membrane</keyword>
<dbReference type="PANTHER" id="PTHR36178">
    <property type="entry name" value="SLR0625 PROTEIN"/>
    <property type="match status" value="1"/>
</dbReference>
<sequence>MLRVRTPPMNLDLLASLLTAVVVLLIGTLVNRSVGVLSRYNIPDPVTGGLLFAIVASTALATVNFRVVIDPGMKPVLLLMFFGGVGLCADLRMLRRGGKALVIFLIILLPYIVVQNVVGVAMARVLDLHPIFGLVGGSITLVGGHGTGAAYAERFAEVNNLQAVMDLSMTVATVGLIVGGIIGGPVAQYLISRYRLRSTTREAGDTEEEAAAVSAITTVGALASLAGILAAVIGGRWIAAQMPTGAITIPGFLWCMMLGIAIRNLLPFAGMRFDDRATDLITNVCLSLFLVMTMMALDLADVALSAGPFLLIIAMQVVFIILYVVLVCFRFMGRDYEAAVSSAAFIGFNMGSTATAMANMRAITARYGPAPTSFLITPLAGAFFVDLMNAFVLTMMLALPLIGG</sequence>
<dbReference type="NCBIfam" id="TIGR00210">
    <property type="entry name" value="gltS"/>
    <property type="match status" value="1"/>
</dbReference>
<keyword evidence="1" id="KW-0739">Sodium transport</keyword>
<dbReference type="Pfam" id="PF03616">
    <property type="entry name" value="Glt_symporter"/>
    <property type="match status" value="1"/>
</dbReference>
<comment type="function">
    <text evidence="1">Catalyzes the sodium-dependent transport of glutamate.</text>
</comment>
<keyword evidence="1" id="KW-0813">Transport</keyword>
<feature type="transmembrane region" description="Helical" evidence="1">
    <location>
        <begin position="48"/>
        <end position="69"/>
    </location>
</feature>
<accession>B3RC02</accession>
<dbReference type="GO" id="GO:0005886">
    <property type="term" value="C:plasma membrane"/>
    <property type="evidence" value="ECO:0007669"/>
    <property type="project" value="UniProtKB-SubCell"/>
</dbReference>
<feature type="transmembrane region" description="Helical" evidence="1">
    <location>
        <begin position="278"/>
        <end position="297"/>
    </location>
</feature>